<organism evidence="3 4">
    <name type="scientific">Rhodosalinus sediminis</name>
    <dbReference type="NCBI Taxonomy" id="1940533"/>
    <lineage>
        <taxon>Bacteria</taxon>
        <taxon>Pseudomonadati</taxon>
        <taxon>Pseudomonadota</taxon>
        <taxon>Alphaproteobacteria</taxon>
        <taxon>Rhodobacterales</taxon>
        <taxon>Paracoccaceae</taxon>
        <taxon>Rhodosalinus</taxon>
    </lineage>
</organism>
<comment type="caution">
    <text evidence="3">The sequence shown here is derived from an EMBL/GenBank/DDBJ whole genome shotgun (WGS) entry which is preliminary data.</text>
</comment>
<reference evidence="3 4" key="1">
    <citation type="journal article" date="2017" name="Int. J. Syst. Evol. Microbiol.">
        <title>Rhodosalinus sediminis gen. nov., sp. nov., isolated from marine saltern.</title>
        <authorList>
            <person name="Guo L.Y."/>
            <person name="Ling S.K."/>
            <person name="Li C.M."/>
            <person name="Chen G.J."/>
            <person name="Du Z.J."/>
        </authorList>
    </citation>
    <scope>NUCLEOTIDE SEQUENCE [LARGE SCALE GENOMIC DNA]</scope>
    <source>
        <strain evidence="3 4">WDN1C137</strain>
    </source>
</reference>
<sequence length="176" mass="18184">MPIVLPIPAGAAGPPPAQPRIDGPAGSRPLGSLRPGLRFADGALVRWVGRRRLRARTTAEAPIRLRRGALGPGVPSAEVTVSPEQPIQPDADGPPVPARALLGRPGIAPVVGGDMLFVHAIFDRPTTIRVNGCPVRGATLDDLATSAPSRVGRTALLRLFPELVTLRISAPAAAPA</sequence>
<dbReference type="EMBL" id="QOHR01000022">
    <property type="protein sequence ID" value="REC55038.1"/>
    <property type="molecule type" value="Genomic_DNA"/>
</dbReference>
<gene>
    <name evidence="3" type="ORF">DRV84_12685</name>
</gene>
<evidence type="ECO:0000259" key="2">
    <source>
        <dbReference type="Pfam" id="PF13403"/>
    </source>
</evidence>
<evidence type="ECO:0000313" key="4">
    <source>
        <dbReference type="Proteomes" id="UP000257131"/>
    </source>
</evidence>
<name>A0A3D9BNE4_9RHOB</name>
<dbReference type="Proteomes" id="UP000257131">
    <property type="component" value="Unassembled WGS sequence"/>
</dbReference>
<dbReference type="Pfam" id="PF13403">
    <property type="entry name" value="Hint_2"/>
    <property type="match status" value="1"/>
</dbReference>
<dbReference type="InterPro" id="IPR028992">
    <property type="entry name" value="Hedgehog/Intein_dom"/>
</dbReference>
<feature type="region of interest" description="Disordered" evidence="1">
    <location>
        <begin position="74"/>
        <end position="94"/>
    </location>
</feature>
<dbReference type="OrthoDB" id="7835405at2"/>
<evidence type="ECO:0000256" key="1">
    <source>
        <dbReference type="SAM" id="MobiDB-lite"/>
    </source>
</evidence>
<evidence type="ECO:0000313" key="3">
    <source>
        <dbReference type="EMBL" id="REC55038.1"/>
    </source>
</evidence>
<dbReference type="AlphaFoldDB" id="A0A3D9BNE4"/>
<feature type="domain" description="Hedgehog/Intein (Hint)" evidence="2">
    <location>
        <begin position="20"/>
        <end position="135"/>
    </location>
</feature>
<feature type="region of interest" description="Disordered" evidence="1">
    <location>
        <begin position="1"/>
        <end position="30"/>
    </location>
</feature>
<proteinExistence type="predicted"/>
<dbReference type="RefSeq" id="WP_115981284.1">
    <property type="nucleotide sequence ID" value="NZ_QOHR01000022.1"/>
</dbReference>
<keyword evidence="4" id="KW-1185">Reference proteome</keyword>
<protein>
    <recommendedName>
        <fullName evidence="2">Hedgehog/Intein (Hint) domain-containing protein</fullName>
    </recommendedName>
</protein>
<accession>A0A3D9BNE4</accession>